<proteinExistence type="predicted"/>
<evidence type="ECO:0000313" key="1">
    <source>
        <dbReference type="EMBL" id="KAK2702468.1"/>
    </source>
</evidence>
<comment type="caution">
    <text evidence="1">The sequence shown here is derived from an EMBL/GenBank/DDBJ whole genome shotgun (WGS) entry which is preliminary data.</text>
</comment>
<reference evidence="1" key="1">
    <citation type="submission" date="2023-07" db="EMBL/GenBank/DDBJ databases">
        <title>Chromosome-level genome assembly of Artemia franciscana.</title>
        <authorList>
            <person name="Jo E."/>
        </authorList>
    </citation>
    <scope>NUCLEOTIDE SEQUENCE</scope>
    <source>
        <tissue evidence="1">Whole body</tissue>
    </source>
</reference>
<accession>A0AA88H5Z2</accession>
<gene>
    <name evidence="1" type="ORF">QYM36_018928</name>
</gene>
<organism evidence="1 2">
    <name type="scientific">Artemia franciscana</name>
    <name type="common">Brine shrimp</name>
    <name type="synonym">Artemia sanfranciscana</name>
    <dbReference type="NCBI Taxonomy" id="6661"/>
    <lineage>
        <taxon>Eukaryota</taxon>
        <taxon>Metazoa</taxon>
        <taxon>Ecdysozoa</taxon>
        <taxon>Arthropoda</taxon>
        <taxon>Crustacea</taxon>
        <taxon>Branchiopoda</taxon>
        <taxon>Anostraca</taxon>
        <taxon>Artemiidae</taxon>
        <taxon>Artemia</taxon>
    </lineage>
</organism>
<sequence>MLFNCLLSELDEGNYQRHSLVQLEVRQPIINFYIMLLRWLHQRGGYGLRGGGNAQNQTPMVQLSYQMMQRRTPSRNCIQPMVQSQTRSMYALPISGALPLHITNLLPHVSPPTPLTIGHQSNACQFAVLDEVNYQRHSIVQLEVRQYFECSNFYTMFLHAGVIRPIEDANINGVDMDFKV</sequence>
<keyword evidence="2" id="KW-1185">Reference proteome</keyword>
<dbReference type="AlphaFoldDB" id="A0AA88H5Z2"/>
<dbReference type="EMBL" id="JAVRJZ010000330">
    <property type="protein sequence ID" value="KAK2702468.1"/>
    <property type="molecule type" value="Genomic_DNA"/>
</dbReference>
<dbReference type="Proteomes" id="UP001187531">
    <property type="component" value="Unassembled WGS sequence"/>
</dbReference>
<evidence type="ECO:0000313" key="2">
    <source>
        <dbReference type="Proteomes" id="UP001187531"/>
    </source>
</evidence>
<name>A0AA88H5Z2_ARTSF</name>
<protein>
    <submittedName>
        <fullName evidence="1">Uncharacterized protein</fullName>
    </submittedName>
</protein>